<dbReference type="Proteomes" id="UP001163387">
    <property type="component" value="Chromosome"/>
</dbReference>
<organism evidence="2 3">
    <name type="scientific">Spiroplasma ixodetis</name>
    <dbReference type="NCBI Taxonomy" id="2141"/>
    <lineage>
        <taxon>Bacteria</taxon>
        <taxon>Bacillati</taxon>
        <taxon>Mycoplasmatota</taxon>
        <taxon>Mollicutes</taxon>
        <taxon>Entomoplasmatales</taxon>
        <taxon>Spiroplasmataceae</taxon>
        <taxon>Spiroplasma</taxon>
    </lineage>
</organism>
<dbReference type="EMBL" id="AP026933">
    <property type="protein sequence ID" value="BDT03821.1"/>
    <property type="molecule type" value="Genomic_DNA"/>
</dbReference>
<evidence type="ECO:0008006" key="4">
    <source>
        <dbReference type="Google" id="ProtNLM"/>
    </source>
</evidence>
<feature type="transmembrane region" description="Helical" evidence="1">
    <location>
        <begin position="339"/>
        <end position="360"/>
    </location>
</feature>
<reference evidence="2 3" key="1">
    <citation type="journal article" date="2022" name="Front. Microbiol.">
        <title>Male-killing mechanisms vary between Spiroplasma species.</title>
        <authorList>
            <person name="Arai H."/>
            <person name="Inoue M."/>
            <person name="Kageyama D."/>
        </authorList>
    </citation>
    <scope>NUCLEOTIDE SEQUENCE [LARGE SCALE GENOMIC DNA]</scope>
    <source>
        <strain evidence="3">sHm</strain>
    </source>
</reference>
<proteinExistence type="predicted"/>
<keyword evidence="1" id="KW-0812">Transmembrane</keyword>
<feature type="transmembrane region" description="Helical" evidence="1">
    <location>
        <begin position="261"/>
        <end position="287"/>
    </location>
</feature>
<evidence type="ECO:0000256" key="1">
    <source>
        <dbReference type="SAM" id="Phobius"/>
    </source>
</evidence>
<feature type="transmembrane region" description="Helical" evidence="1">
    <location>
        <begin position="400"/>
        <end position="423"/>
    </location>
</feature>
<protein>
    <recommendedName>
        <fullName evidence="4">Transmembrane protein</fullName>
    </recommendedName>
</protein>
<feature type="transmembrane region" description="Helical" evidence="1">
    <location>
        <begin position="307"/>
        <end position="327"/>
    </location>
</feature>
<keyword evidence="3" id="KW-1185">Reference proteome</keyword>
<keyword evidence="1" id="KW-0472">Membrane</keyword>
<gene>
    <name evidence="2" type="ORF">SHM_14670</name>
</gene>
<accession>A0ABN6T1E7</accession>
<evidence type="ECO:0000313" key="2">
    <source>
        <dbReference type="EMBL" id="BDT03821.1"/>
    </source>
</evidence>
<sequence>MKSNKNTDVTEKKLVEENSDITLVKPKVKRVTKKKTEKVYSEEDLNVALYYEISSTIYNSLNNLIVRKSIFANEELLKILELQISNLFFLEKELKELKDKKYAIEFLQLISNLVNRSLSITKSSPKNRIEILEERNLLIVTITNICKTVEKESLERIRQFDNNTFNELNDQITALNNFSDDATEVKPSVTPNNQNVDNNVDTNPNIGGIGNLGNNLNINNLDNNSLANLAKLGVLPQHPATNPKFYPYMNKPKYIPLLKKILSAFFLLTTVLAIATYILTYFITGTFQIKDNSTSPVYYNFAQQSKTIVFTIVTTIVLNGGFLYSILKPPKLGRDLYRTSYFLIVILIFWIIYTISNLFYMTTDDSLLRTFTSFLDKGYKINPNALPWLKGLATFKAFQILTYITAASAILPIAIILVIAILNPKIDRNKIMRANSEYQNVINNALSGKPYEIDPSLFDDSLDNDNKKDTKDHKFWRNSDLFK</sequence>
<keyword evidence="1" id="KW-1133">Transmembrane helix</keyword>
<evidence type="ECO:0000313" key="3">
    <source>
        <dbReference type="Proteomes" id="UP001163387"/>
    </source>
</evidence>
<name>A0ABN6T1E7_9MOLU</name>
<dbReference type="RefSeq" id="WP_281747831.1">
    <property type="nucleotide sequence ID" value="NZ_AP026933.1"/>
</dbReference>